<gene>
    <name evidence="2" type="ORF">FPQ14_02175</name>
</gene>
<sequence>MKIITVPKNIHNTLIKLMDTYENYYIATAWASYHTDASLKLFKKKKNIVKMVVGIHFYQTDPDFIDKFSKKCNVRFILNPNGVFHPKVYLFADESGNEWECLIGSANFTQGGLTKNDELMVHIKSNDNDSQKVFNDILKQINSYWSNATEMTDIELINYKNIYEKTKCKLGSLKYNDSKSYNSTVLNSDIYALKWEDYYKKIINSNSKSLKKRLKVLQKIKNFFNEGKSFSTFSESQRKQVAGLINDEEAEWKWFGSMSAAGKFYEQINDNNIHISNALDHIPTTGIVNKKDYDKFIEEFKLAFVDAGDGIATASRLLAMKRPDYFICLNSQNRNGLRKDFSLSSNIRYEEYWNNLITIIIDSVWWSSSCPRENSEKQVWQFRVAMMDIIYYQQ</sequence>
<accession>A0A556RT44</accession>
<proteinExistence type="predicted"/>
<evidence type="ECO:0000313" key="2">
    <source>
        <dbReference type="EMBL" id="TSJ92081.1"/>
    </source>
</evidence>
<dbReference type="SUPFAM" id="SSF56024">
    <property type="entry name" value="Phospholipase D/nuclease"/>
    <property type="match status" value="1"/>
</dbReference>
<comment type="caution">
    <text evidence="2">The sequence shown here is derived from an EMBL/GenBank/DDBJ whole genome shotgun (WGS) entry which is preliminary data.</text>
</comment>
<feature type="domain" description="Phospholipase D-like" evidence="1">
    <location>
        <begin position="69"/>
        <end position="137"/>
    </location>
</feature>
<protein>
    <recommendedName>
        <fullName evidence="1">Phospholipase D-like domain-containing protein</fullName>
    </recommendedName>
</protein>
<dbReference type="InterPro" id="IPR025202">
    <property type="entry name" value="PLD-like_dom"/>
</dbReference>
<dbReference type="RefSeq" id="WP_144188024.1">
    <property type="nucleotide sequence ID" value="NZ_VMHL01000001.1"/>
</dbReference>
<dbReference type="Proteomes" id="UP000319138">
    <property type="component" value="Unassembled WGS sequence"/>
</dbReference>
<dbReference type="CDD" id="cd09117">
    <property type="entry name" value="PLDc_Bfil_DEXD_like"/>
    <property type="match status" value="1"/>
</dbReference>
<dbReference type="EMBL" id="VMHL01000001">
    <property type="protein sequence ID" value="TSJ92081.1"/>
    <property type="molecule type" value="Genomic_DNA"/>
</dbReference>
<dbReference type="Gene3D" id="3.30.870.10">
    <property type="entry name" value="Endonuclease Chain A"/>
    <property type="match status" value="1"/>
</dbReference>
<evidence type="ECO:0000259" key="1">
    <source>
        <dbReference type="Pfam" id="PF13091"/>
    </source>
</evidence>
<organism evidence="2 3">
    <name type="scientific">Gilliamella apicola</name>
    <dbReference type="NCBI Taxonomy" id="1196095"/>
    <lineage>
        <taxon>Bacteria</taxon>
        <taxon>Pseudomonadati</taxon>
        <taxon>Pseudomonadota</taxon>
        <taxon>Gammaproteobacteria</taxon>
        <taxon>Orbales</taxon>
        <taxon>Orbaceae</taxon>
        <taxon>Gilliamella</taxon>
    </lineage>
</organism>
<evidence type="ECO:0000313" key="3">
    <source>
        <dbReference type="Proteomes" id="UP000319138"/>
    </source>
</evidence>
<dbReference type="Pfam" id="PF13091">
    <property type="entry name" value="PLDc_2"/>
    <property type="match status" value="1"/>
</dbReference>
<reference evidence="2 3" key="1">
    <citation type="submission" date="2019-07" db="EMBL/GenBank/DDBJ databases">
        <title>Gilliamella genomes.</title>
        <authorList>
            <person name="Zheng H."/>
        </authorList>
    </citation>
    <scope>NUCLEOTIDE SEQUENCE [LARGE SCALE GENOMIC DNA]</scope>
    <source>
        <strain evidence="2 3">W8131</strain>
    </source>
</reference>
<name>A0A556RT44_9GAMM</name>
<dbReference type="AlphaFoldDB" id="A0A556RT44"/>